<evidence type="ECO:0000313" key="5">
    <source>
        <dbReference type="Proteomes" id="UP000198838"/>
    </source>
</evidence>
<accession>A0A1I0ZRN3</accession>
<dbReference type="Proteomes" id="UP000198838">
    <property type="component" value="Unassembled WGS sequence"/>
</dbReference>
<dbReference type="OrthoDB" id="9804551at2"/>
<keyword evidence="5" id="KW-1185">Reference proteome</keyword>
<dbReference type="InterPro" id="IPR009081">
    <property type="entry name" value="PP-bd_ACP"/>
</dbReference>
<dbReference type="PROSITE" id="PS50075">
    <property type="entry name" value="CARRIER"/>
    <property type="match status" value="1"/>
</dbReference>
<name>A0A1I0ZRN3_9FIRM</name>
<proteinExistence type="predicted"/>
<dbReference type="EMBL" id="FOJY01000016">
    <property type="protein sequence ID" value="SFB26813.1"/>
    <property type="molecule type" value="Genomic_DNA"/>
</dbReference>
<evidence type="ECO:0000259" key="3">
    <source>
        <dbReference type="PROSITE" id="PS50075"/>
    </source>
</evidence>
<protein>
    <submittedName>
        <fullName evidence="4">Acyl carrier protein</fullName>
    </submittedName>
</protein>
<dbReference type="InterPro" id="IPR006162">
    <property type="entry name" value="Ppantetheine_attach_site"/>
</dbReference>
<dbReference type="AlphaFoldDB" id="A0A1I0ZRN3"/>
<dbReference type="InterPro" id="IPR036736">
    <property type="entry name" value="ACP-like_sf"/>
</dbReference>
<evidence type="ECO:0000256" key="1">
    <source>
        <dbReference type="ARBA" id="ARBA00022450"/>
    </source>
</evidence>
<dbReference type="PROSITE" id="PS00012">
    <property type="entry name" value="PHOSPHOPANTETHEINE"/>
    <property type="match status" value="1"/>
</dbReference>
<dbReference type="SUPFAM" id="SSF47336">
    <property type="entry name" value="ACP-like"/>
    <property type="match status" value="1"/>
</dbReference>
<dbReference type="STRING" id="1120918.SAMN05216249_11636"/>
<evidence type="ECO:0000313" key="4">
    <source>
        <dbReference type="EMBL" id="SFB26813.1"/>
    </source>
</evidence>
<dbReference type="RefSeq" id="WP_092873477.1">
    <property type="nucleotide sequence ID" value="NZ_FOJY01000016.1"/>
</dbReference>
<keyword evidence="1" id="KW-0596">Phosphopantetheine</keyword>
<keyword evidence="2" id="KW-0597">Phosphoprotein</keyword>
<sequence length="78" mass="9011">MTNVKENIKDNIVRIIAEYLDKEESEISPSANFNDYGLDSLDIMELAMQIQDELDCKFELSQEITNVEKLVELIESQN</sequence>
<evidence type="ECO:0000256" key="2">
    <source>
        <dbReference type="ARBA" id="ARBA00022553"/>
    </source>
</evidence>
<feature type="domain" description="Carrier" evidence="3">
    <location>
        <begin position="6"/>
        <end position="78"/>
    </location>
</feature>
<gene>
    <name evidence="4" type="ORF">SAMN05216249_11636</name>
</gene>
<dbReference type="Pfam" id="PF00550">
    <property type="entry name" value="PP-binding"/>
    <property type="match status" value="1"/>
</dbReference>
<dbReference type="Gene3D" id="1.10.1200.10">
    <property type="entry name" value="ACP-like"/>
    <property type="match status" value="1"/>
</dbReference>
<reference evidence="4 5" key="1">
    <citation type="submission" date="2016-10" db="EMBL/GenBank/DDBJ databases">
        <authorList>
            <person name="de Groot N.N."/>
        </authorList>
    </citation>
    <scope>NUCLEOTIDE SEQUENCE [LARGE SCALE GENOMIC DNA]</scope>
    <source>
        <strain evidence="4 5">DSM 5522</strain>
    </source>
</reference>
<organism evidence="4 5">
    <name type="scientific">Acetitomaculum ruminis DSM 5522</name>
    <dbReference type="NCBI Taxonomy" id="1120918"/>
    <lineage>
        <taxon>Bacteria</taxon>
        <taxon>Bacillati</taxon>
        <taxon>Bacillota</taxon>
        <taxon>Clostridia</taxon>
        <taxon>Lachnospirales</taxon>
        <taxon>Lachnospiraceae</taxon>
        <taxon>Acetitomaculum</taxon>
    </lineage>
</organism>